<organism evidence="4 5">
    <name type="scientific">Arthrobotrys musiformis</name>
    <dbReference type="NCBI Taxonomy" id="47236"/>
    <lineage>
        <taxon>Eukaryota</taxon>
        <taxon>Fungi</taxon>
        <taxon>Dikarya</taxon>
        <taxon>Ascomycota</taxon>
        <taxon>Pezizomycotina</taxon>
        <taxon>Orbiliomycetes</taxon>
        <taxon>Orbiliales</taxon>
        <taxon>Orbiliaceae</taxon>
        <taxon>Arthrobotrys</taxon>
    </lineage>
</organism>
<feature type="coiled-coil region" evidence="1">
    <location>
        <begin position="897"/>
        <end position="931"/>
    </location>
</feature>
<keyword evidence="1" id="KW-0175">Coiled coil</keyword>
<protein>
    <recommendedName>
        <fullName evidence="3">DUF7603 domain-containing protein</fullName>
    </recommendedName>
</protein>
<evidence type="ECO:0000259" key="3">
    <source>
        <dbReference type="Pfam" id="PF24554"/>
    </source>
</evidence>
<dbReference type="Pfam" id="PF24554">
    <property type="entry name" value="DUF7603"/>
    <property type="match status" value="1"/>
</dbReference>
<comment type="caution">
    <text evidence="4">The sequence shown here is derived from an EMBL/GenBank/DDBJ whole genome shotgun (WGS) entry which is preliminary data.</text>
</comment>
<feature type="compositionally biased region" description="Low complexity" evidence="2">
    <location>
        <begin position="610"/>
        <end position="621"/>
    </location>
</feature>
<feature type="region of interest" description="Disordered" evidence="2">
    <location>
        <begin position="187"/>
        <end position="219"/>
    </location>
</feature>
<dbReference type="Proteomes" id="UP001370758">
    <property type="component" value="Unassembled WGS sequence"/>
</dbReference>
<sequence>MESPLRRSIIDTSMFPQPPSRNRPAIASFGSPVPGAAAAGSHAGASGYRTPTQSFFRQSTSSTSSSAPYSPPRHSKERSFSTATGHSKTSSSDSRSHLTSLSSRSSLYSEDNDFDSIDSKIKSSTIATSVTTSTESPVDPYFKTHHHHSAPPKSPVLDLFRSQLADKSSSTTNNRWSLDLFSAPLHASRPGSPRRHPLQQNLSSSDIDIDTPRNKPETQRGSVVAIDAINTRLVEQKHTKAYPSISSLIEEPLGRLSRAFSMPHVITQQAPGLPNQSMLNRSNSTNTEASFQARTPARTKTGFGSLFGWGGSSNHENSPIERPVSLAEQRMSKVPSNIDVTLANSQPSHPKRTDSGISLPPRTPMSIEEVLEEELRALSADLAASIRREVELEDLVETLQATAESQGKLSPGAGKRTSDYFSDAGVGSPYDYDLPSKDQLDYDRVVRKSEQVQAQIRLELTQRIQDERQRRKGVELQVRELEERVGTVELVGLRPPSPGRVRDLEVALDDARRKLSEERNLKANFEDLVTAIRDELTGYRNERDNLRDEIVPQLRARVEGLEAELSESQKNPYDATKMQQEIDDLRSKYAALEESNRQMQQEKPLPAEPPAVSTPTQPATPVTATFKEKDSLVERIKEIEFQRNALQDGLRNLRLRNELENKKALHRIRTLEWERDRALRPSFRKMRKNKETAAFKNQVERLRYRAENAIDSKYVCERNLESLRLDLDRLEQEMEELRELLKTQDDLARQVEELQESCKQLLANSEGDAETEQFSAELRTRSVTNAMLRKRLVDAIERGNQDRLMANTKINALCELLKSMEEKIGEAQQNLEEVASEREQEAKDLKEAKGVPRLRRVDEQAAMDSQPNSALIATKEPRINRDSRGKDTRLYVLQHRVEQLEKTVISTDIEMEDLESRLNMMLLEASELRAETDQSSEHLVNLRSKFSSLQSR</sequence>
<feature type="coiled-coil region" evidence="1">
    <location>
        <begin position="810"/>
        <end position="851"/>
    </location>
</feature>
<dbReference type="InterPro" id="IPR056023">
    <property type="entry name" value="DUF7603"/>
</dbReference>
<evidence type="ECO:0000256" key="1">
    <source>
        <dbReference type="SAM" id="Coils"/>
    </source>
</evidence>
<evidence type="ECO:0000313" key="4">
    <source>
        <dbReference type="EMBL" id="KAK6499639.1"/>
    </source>
</evidence>
<dbReference type="GO" id="GO:0032982">
    <property type="term" value="C:myosin filament"/>
    <property type="evidence" value="ECO:0007669"/>
    <property type="project" value="TreeGrafter"/>
</dbReference>
<name>A0AAV9W0U0_9PEZI</name>
<keyword evidence="5" id="KW-1185">Reference proteome</keyword>
<dbReference type="AlphaFoldDB" id="A0AAV9W0U0"/>
<gene>
    <name evidence="4" type="ORF">TWF481_010002</name>
</gene>
<reference evidence="4 5" key="1">
    <citation type="submission" date="2023-08" db="EMBL/GenBank/DDBJ databases">
        <authorList>
            <person name="Palmer J.M."/>
        </authorList>
    </citation>
    <scope>NUCLEOTIDE SEQUENCE [LARGE SCALE GENOMIC DNA]</scope>
    <source>
        <strain evidence="4 5">TWF481</strain>
    </source>
</reference>
<dbReference type="PANTHER" id="PTHR45615:SF40">
    <property type="entry name" value="MYOSIN HEAVY CHAIN, NON-MUSCLE"/>
    <property type="match status" value="1"/>
</dbReference>
<feature type="compositionally biased region" description="Low complexity" evidence="2">
    <location>
        <begin position="86"/>
        <end position="109"/>
    </location>
</feature>
<dbReference type="EMBL" id="JAVHJL010000007">
    <property type="protein sequence ID" value="KAK6499639.1"/>
    <property type="molecule type" value="Genomic_DNA"/>
</dbReference>
<dbReference type="GO" id="GO:0005737">
    <property type="term" value="C:cytoplasm"/>
    <property type="evidence" value="ECO:0007669"/>
    <property type="project" value="TreeGrafter"/>
</dbReference>
<feature type="compositionally biased region" description="Low complexity" evidence="2">
    <location>
        <begin position="27"/>
        <end position="68"/>
    </location>
</feature>
<feature type="region of interest" description="Disordered" evidence="2">
    <location>
        <begin position="1"/>
        <end position="155"/>
    </location>
</feature>
<dbReference type="GO" id="GO:0016460">
    <property type="term" value="C:myosin II complex"/>
    <property type="evidence" value="ECO:0007669"/>
    <property type="project" value="TreeGrafter"/>
</dbReference>
<feature type="coiled-coil region" evidence="1">
    <location>
        <begin position="713"/>
        <end position="764"/>
    </location>
</feature>
<evidence type="ECO:0000256" key="2">
    <source>
        <dbReference type="SAM" id="MobiDB-lite"/>
    </source>
</evidence>
<dbReference type="GO" id="GO:0051015">
    <property type="term" value="F:actin filament binding"/>
    <property type="evidence" value="ECO:0007669"/>
    <property type="project" value="TreeGrafter"/>
</dbReference>
<feature type="compositionally biased region" description="Low complexity" evidence="2">
    <location>
        <begin position="122"/>
        <end position="136"/>
    </location>
</feature>
<evidence type="ECO:0000313" key="5">
    <source>
        <dbReference type="Proteomes" id="UP001370758"/>
    </source>
</evidence>
<accession>A0AAV9W0U0</accession>
<feature type="domain" description="DUF7603" evidence="3">
    <location>
        <begin position="715"/>
        <end position="822"/>
    </location>
</feature>
<proteinExistence type="predicted"/>
<dbReference type="GO" id="GO:0000146">
    <property type="term" value="F:microfilament motor activity"/>
    <property type="evidence" value="ECO:0007669"/>
    <property type="project" value="TreeGrafter"/>
</dbReference>
<dbReference type="PANTHER" id="PTHR45615">
    <property type="entry name" value="MYOSIN HEAVY CHAIN, NON-MUSCLE"/>
    <property type="match status" value="1"/>
</dbReference>
<feature type="region of interest" description="Disordered" evidence="2">
    <location>
        <begin position="342"/>
        <end position="362"/>
    </location>
</feature>
<feature type="region of interest" description="Disordered" evidence="2">
    <location>
        <begin position="594"/>
        <end position="621"/>
    </location>
</feature>